<reference evidence="11" key="1">
    <citation type="journal article" date="2023" name="Front. Microbiol.">
        <title>Genome analysis of Candidatus Aschnera chinzeii, the bacterial endosymbiont of the blood-sucking bat fly Penicillidia jenynsii (Insecta: Diptera: Nycteribiidae).</title>
        <authorList>
            <person name="Koga R."/>
            <person name="Moriyama M."/>
            <person name="Nozaki T."/>
            <person name="Fukatsu T."/>
        </authorList>
    </citation>
    <scope>NUCLEOTIDE SEQUENCE</scope>
    <source>
        <strain evidence="11">Kw-01</strain>
    </source>
</reference>
<keyword evidence="5 9" id="KW-0472">Membrane</keyword>
<dbReference type="EMBL" id="AP028961">
    <property type="protein sequence ID" value="BET44852.1"/>
    <property type="molecule type" value="Genomic_DNA"/>
</dbReference>
<evidence type="ECO:0000256" key="7">
    <source>
        <dbReference type="ARBA" id="ARBA00024197"/>
    </source>
</evidence>
<gene>
    <name evidence="11" type="ORF">ACHINZ_5270</name>
</gene>
<dbReference type="InterPro" id="IPR026039">
    <property type="entry name" value="YfgM"/>
</dbReference>
<dbReference type="GO" id="GO:0005886">
    <property type="term" value="C:plasma membrane"/>
    <property type="evidence" value="ECO:0007669"/>
    <property type="project" value="UniProtKB-SubCell"/>
</dbReference>
<dbReference type="Gene3D" id="1.25.40.10">
    <property type="entry name" value="Tetratricopeptide repeat domain"/>
    <property type="match status" value="1"/>
</dbReference>
<dbReference type="InterPro" id="IPR011990">
    <property type="entry name" value="TPR-like_helical_dom_sf"/>
</dbReference>
<dbReference type="AlphaFoldDB" id="A0AAT9G5A5"/>
<evidence type="ECO:0000259" key="10">
    <source>
        <dbReference type="Pfam" id="PF09976"/>
    </source>
</evidence>
<evidence type="ECO:0000313" key="11">
    <source>
        <dbReference type="EMBL" id="BET44852.1"/>
    </source>
</evidence>
<comment type="subcellular location">
    <subcellularLocation>
        <location evidence="1">Cell membrane</location>
        <topology evidence="1">Single-pass type II membrane protein</topology>
    </subcellularLocation>
</comment>
<evidence type="ECO:0000256" key="8">
    <source>
        <dbReference type="ARBA" id="ARBA00024235"/>
    </source>
</evidence>
<dbReference type="SUPFAM" id="SSF48452">
    <property type="entry name" value="TPR-like"/>
    <property type="match status" value="1"/>
</dbReference>
<evidence type="ECO:0000256" key="1">
    <source>
        <dbReference type="ARBA" id="ARBA00004401"/>
    </source>
</evidence>
<reference evidence="11" key="2">
    <citation type="submission" date="2023-10" db="EMBL/GenBank/DDBJ databases">
        <authorList>
            <person name="Koga R."/>
            <person name="Fukatsu T."/>
        </authorList>
    </citation>
    <scope>NUCLEOTIDE SEQUENCE</scope>
    <source>
        <strain evidence="11">Kw-01</strain>
    </source>
</reference>
<organism evidence="11">
    <name type="scientific">Candidatus Aschnera chinzeii</name>
    <dbReference type="NCBI Taxonomy" id="1485666"/>
    <lineage>
        <taxon>Bacteria</taxon>
        <taxon>Pseudomonadati</taxon>
        <taxon>Pseudomonadota</taxon>
        <taxon>Gammaproteobacteria</taxon>
        <taxon>Enterobacterales</taxon>
        <taxon>Enterobacteriaceae</taxon>
        <taxon>Candidatus Aschnera</taxon>
    </lineage>
</organism>
<evidence type="ECO:0000256" key="2">
    <source>
        <dbReference type="ARBA" id="ARBA00022475"/>
    </source>
</evidence>
<dbReference type="PANTHER" id="PTHR38035:SF1">
    <property type="entry name" value="ANCILLARY SECYEG TRANSLOCON SUBUNIT"/>
    <property type="match status" value="1"/>
</dbReference>
<evidence type="ECO:0000256" key="5">
    <source>
        <dbReference type="ARBA" id="ARBA00023136"/>
    </source>
</evidence>
<evidence type="ECO:0000256" key="3">
    <source>
        <dbReference type="ARBA" id="ARBA00022692"/>
    </source>
</evidence>
<accession>A0AAT9G5A5</accession>
<dbReference type="Pfam" id="PF09976">
    <property type="entry name" value="TPR_21"/>
    <property type="match status" value="1"/>
</dbReference>
<dbReference type="PANTHER" id="PTHR38035">
    <property type="entry name" value="UPF0070 PROTEIN YFGM"/>
    <property type="match status" value="1"/>
</dbReference>
<keyword evidence="2" id="KW-1003">Cell membrane</keyword>
<keyword evidence="4 9" id="KW-1133">Transmembrane helix</keyword>
<keyword evidence="3 9" id="KW-0812">Transmembrane</keyword>
<comment type="similarity">
    <text evidence="7">Belongs to the YfgM family.</text>
</comment>
<name>A0AAT9G5A5_9ENTR</name>
<evidence type="ECO:0000256" key="4">
    <source>
        <dbReference type="ARBA" id="ARBA00022989"/>
    </source>
</evidence>
<feature type="transmembrane region" description="Helical" evidence="9">
    <location>
        <begin position="27"/>
        <end position="46"/>
    </location>
</feature>
<dbReference type="GO" id="GO:0044877">
    <property type="term" value="F:protein-containing complex binding"/>
    <property type="evidence" value="ECO:0007669"/>
    <property type="project" value="InterPro"/>
</dbReference>
<dbReference type="InterPro" id="IPR018704">
    <property type="entry name" value="SecYEG/CpoB_TPR"/>
</dbReference>
<evidence type="ECO:0000256" key="9">
    <source>
        <dbReference type="SAM" id="Phobius"/>
    </source>
</evidence>
<protein>
    <recommendedName>
        <fullName evidence="8">Ancillary SecYEG translocon subunit</fullName>
    </recommendedName>
</protein>
<proteinExistence type="inferred from homology"/>
<keyword evidence="6" id="KW-0143">Chaperone</keyword>
<sequence length="211" mass="23971">MKGQRVNNDSINHIAKKILKFKCITKYKIYIFGIIVLIGIIGYIIWHICSNIYMEKRIKNFEHIISRLDNNSKNAFANAEQFSNIANNIYGVIINIKLAKIAVEKNNIILAEKILINTLSMTKSDNIKNLINIRLARIQFYLNKLDMALNSLEKVTDKAWSGIVASIKGDIYLYKGNIDDARIAYTSAIELSNTGIIKEILKLKVNSLPPN</sequence>
<evidence type="ECO:0000256" key="6">
    <source>
        <dbReference type="ARBA" id="ARBA00023186"/>
    </source>
</evidence>
<feature type="domain" description="Ancillary SecYEG translocon subunit/Cell division coordinator CpoB TPR" evidence="10">
    <location>
        <begin position="29"/>
        <end position="208"/>
    </location>
</feature>